<dbReference type="Pfam" id="PF01039">
    <property type="entry name" value="Carboxyl_trans"/>
    <property type="match status" value="1"/>
</dbReference>
<keyword evidence="13" id="KW-0963">Cytoplasm</keyword>
<dbReference type="PRINTS" id="PR01070">
    <property type="entry name" value="ACCCTRFRASEB"/>
</dbReference>
<evidence type="ECO:0000313" key="16">
    <source>
        <dbReference type="EMBL" id="BAM03230.1"/>
    </source>
</evidence>
<dbReference type="NCBIfam" id="TIGR00515">
    <property type="entry name" value="accD"/>
    <property type="match status" value="1"/>
</dbReference>
<dbReference type="InterPro" id="IPR041010">
    <property type="entry name" value="Znf-ACC"/>
</dbReference>
<dbReference type="KEGG" id="phm:PSMK_10710"/>
<evidence type="ECO:0000256" key="10">
    <source>
        <dbReference type="ARBA" id="ARBA00023098"/>
    </source>
</evidence>
<evidence type="ECO:0000256" key="12">
    <source>
        <dbReference type="ARBA" id="ARBA00025280"/>
    </source>
</evidence>
<dbReference type="Gene3D" id="3.90.226.10">
    <property type="entry name" value="2-enoyl-CoA Hydratase, Chain A, domain 1"/>
    <property type="match status" value="1"/>
</dbReference>
<dbReference type="HAMAP" id="MF_01395">
    <property type="entry name" value="AcetylCoA_CT_beta"/>
    <property type="match status" value="1"/>
</dbReference>
<feature type="binding site" evidence="13">
    <location>
        <position position="44"/>
    </location>
    <ligand>
        <name>Zn(2+)</name>
        <dbReference type="ChEBI" id="CHEBI:29105"/>
    </ligand>
</feature>
<dbReference type="PROSITE" id="PS50980">
    <property type="entry name" value="COA_CT_NTER"/>
    <property type="match status" value="1"/>
</dbReference>
<keyword evidence="9 13" id="KW-0067">ATP-binding</keyword>
<dbReference type="GO" id="GO:0009317">
    <property type="term" value="C:acetyl-CoA carboxylase complex"/>
    <property type="evidence" value="ECO:0007669"/>
    <property type="project" value="InterPro"/>
</dbReference>
<feature type="binding site" evidence="13">
    <location>
        <position position="63"/>
    </location>
    <ligand>
        <name>Zn(2+)</name>
        <dbReference type="ChEBI" id="CHEBI:29105"/>
    </ligand>
</feature>
<dbReference type="UniPathway" id="UPA00655">
    <property type="reaction ID" value="UER00711"/>
</dbReference>
<dbReference type="HOGENOM" id="CLU_015486_1_0_0"/>
<dbReference type="InterPro" id="IPR029045">
    <property type="entry name" value="ClpP/crotonase-like_dom_sf"/>
</dbReference>
<evidence type="ECO:0000256" key="5">
    <source>
        <dbReference type="ARBA" id="ARBA00022741"/>
    </source>
</evidence>
<keyword evidence="7 13" id="KW-0276">Fatty acid metabolism</keyword>
<evidence type="ECO:0000256" key="6">
    <source>
        <dbReference type="ARBA" id="ARBA00022771"/>
    </source>
</evidence>
<keyword evidence="6 13" id="KW-0863">Zinc-finger</keyword>
<dbReference type="GO" id="GO:2001295">
    <property type="term" value="P:malonyl-CoA biosynthetic process"/>
    <property type="evidence" value="ECO:0007669"/>
    <property type="project" value="UniProtKB-UniRule"/>
</dbReference>
<dbReference type="GO" id="GO:0006633">
    <property type="term" value="P:fatty acid biosynthetic process"/>
    <property type="evidence" value="ECO:0007669"/>
    <property type="project" value="UniProtKB-KW"/>
</dbReference>
<keyword evidence="5 13" id="KW-0547">Nucleotide-binding</keyword>
<dbReference type="SUPFAM" id="SSF52096">
    <property type="entry name" value="ClpP/crotonase"/>
    <property type="match status" value="1"/>
</dbReference>
<keyword evidence="16" id="KW-0436">Ligase</keyword>
<evidence type="ECO:0000256" key="8">
    <source>
        <dbReference type="ARBA" id="ARBA00022833"/>
    </source>
</evidence>
<evidence type="ECO:0000256" key="3">
    <source>
        <dbReference type="ARBA" id="ARBA00022679"/>
    </source>
</evidence>
<evidence type="ECO:0000259" key="15">
    <source>
        <dbReference type="PROSITE" id="PS50980"/>
    </source>
</evidence>
<evidence type="ECO:0000313" key="17">
    <source>
        <dbReference type="Proteomes" id="UP000007881"/>
    </source>
</evidence>
<feature type="binding site" evidence="13">
    <location>
        <position position="66"/>
    </location>
    <ligand>
        <name>Zn(2+)</name>
        <dbReference type="ChEBI" id="CHEBI:29105"/>
    </ligand>
</feature>
<evidence type="ECO:0000256" key="4">
    <source>
        <dbReference type="ARBA" id="ARBA00022723"/>
    </source>
</evidence>
<feature type="compositionally biased region" description="Basic and acidic residues" evidence="14">
    <location>
        <begin position="16"/>
        <end position="31"/>
    </location>
</feature>
<dbReference type="OrthoDB" id="9772975at2"/>
<keyword evidence="11 13" id="KW-0275">Fatty acid biosynthesis</keyword>
<dbReference type="eggNOG" id="COG0777">
    <property type="taxonomic scope" value="Bacteria"/>
</dbReference>
<comment type="function">
    <text evidence="12 13">Component of the acetyl coenzyme A carboxylase (ACC) complex. Biotin carboxylase (BC) catalyzes the carboxylation of biotin on its carrier protein (BCCP) and then the CO(2) group is transferred by the transcarboxylase to acetyl-CoA to form malonyl-CoA.</text>
</comment>
<evidence type="ECO:0000256" key="1">
    <source>
        <dbReference type="ARBA" id="ARBA00004496"/>
    </source>
</evidence>
<evidence type="ECO:0000256" key="2">
    <source>
        <dbReference type="ARBA" id="ARBA00022516"/>
    </source>
</evidence>
<comment type="pathway">
    <text evidence="13">Lipid metabolism; malonyl-CoA biosynthesis; malonyl-CoA from acetyl-CoA: step 1/1.</text>
</comment>
<dbReference type="AlphaFoldDB" id="I0ID92"/>
<evidence type="ECO:0000256" key="11">
    <source>
        <dbReference type="ARBA" id="ARBA00023160"/>
    </source>
</evidence>
<dbReference type="Proteomes" id="UP000007881">
    <property type="component" value="Chromosome"/>
</dbReference>
<protein>
    <recommendedName>
        <fullName evidence="13">Acetyl-coenzyme A carboxylase carboxyl transferase subunit beta</fullName>
        <shortName evidence="13">ACCase subunit beta</shortName>
        <shortName evidence="13">Acetyl-CoA carboxylase carboxyltransferase subunit beta</shortName>
        <ecNumber evidence="13">2.1.3.15</ecNumber>
    </recommendedName>
</protein>
<comment type="catalytic activity">
    <reaction evidence="13">
        <text>N(6)-carboxybiotinyl-L-lysyl-[protein] + acetyl-CoA = N(6)-biotinyl-L-lysyl-[protein] + malonyl-CoA</text>
        <dbReference type="Rhea" id="RHEA:54728"/>
        <dbReference type="Rhea" id="RHEA-COMP:10505"/>
        <dbReference type="Rhea" id="RHEA-COMP:10506"/>
        <dbReference type="ChEBI" id="CHEBI:57288"/>
        <dbReference type="ChEBI" id="CHEBI:57384"/>
        <dbReference type="ChEBI" id="CHEBI:83144"/>
        <dbReference type="ChEBI" id="CHEBI:83145"/>
        <dbReference type="EC" id="2.1.3.15"/>
    </reaction>
</comment>
<dbReference type="STRING" id="1142394.PSMK_10710"/>
<evidence type="ECO:0000256" key="14">
    <source>
        <dbReference type="SAM" id="MobiDB-lite"/>
    </source>
</evidence>
<dbReference type="GO" id="GO:0016743">
    <property type="term" value="F:carboxyl- or carbamoyltransferase activity"/>
    <property type="evidence" value="ECO:0007669"/>
    <property type="project" value="UniProtKB-UniRule"/>
</dbReference>
<evidence type="ECO:0000256" key="13">
    <source>
        <dbReference type="HAMAP-Rule" id="MF_01395"/>
    </source>
</evidence>
<organism evidence="16 17">
    <name type="scientific">Phycisphaera mikurensis (strain NBRC 102666 / KCTC 22515 / FYK2301M01)</name>
    <dbReference type="NCBI Taxonomy" id="1142394"/>
    <lineage>
        <taxon>Bacteria</taxon>
        <taxon>Pseudomonadati</taxon>
        <taxon>Planctomycetota</taxon>
        <taxon>Phycisphaerae</taxon>
        <taxon>Phycisphaerales</taxon>
        <taxon>Phycisphaeraceae</taxon>
        <taxon>Phycisphaera</taxon>
    </lineage>
</organism>
<dbReference type="RefSeq" id="WP_014436449.1">
    <property type="nucleotide sequence ID" value="NC_017080.1"/>
</dbReference>
<accession>I0ID92</accession>
<keyword evidence="17" id="KW-1185">Reference proteome</keyword>
<comment type="cofactor">
    <cofactor evidence="13">
        <name>Zn(2+)</name>
        <dbReference type="ChEBI" id="CHEBI:29105"/>
    </cofactor>
    <text evidence="13">Binds 1 zinc ion per subunit.</text>
</comment>
<gene>
    <name evidence="13 16" type="primary">accD</name>
    <name evidence="16" type="ordered locus">PSMK_10710</name>
</gene>
<dbReference type="InterPro" id="IPR034733">
    <property type="entry name" value="AcCoA_carboxyl_beta"/>
</dbReference>
<feature type="binding site" evidence="13">
    <location>
        <position position="47"/>
    </location>
    <ligand>
        <name>Zn(2+)</name>
        <dbReference type="ChEBI" id="CHEBI:29105"/>
    </ligand>
</feature>
<keyword evidence="8 13" id="KW-0862">Zinc</keyword>
<keyword evidence="3 13" id="KW-0808">Transferase</keyword>
<keyword evidence="10 13" id="KW-0443">Lipid metabolism</keyword>
<sequence length="296" mass="32679">MAEAPTDAKPPAAPLPDRRANRSWRDVRPADTRSGVPEGLWTRCQVCEAMLYRKTLEQNLWVCPACDHHHRVDARERVRQMVDPDSFEPLWEDLVPLDTLAFVDRIPYQERFEKEQKKTGERDALVAGRAYIKGRGVVLAVMNPGFMMASMGSVVGEKITRAIELATDEDRPMILVCAGGGARMQESTLAVSQMIKTSAALARFDDAGGLYIAVLSDPTTGGTAASFAMLGDVTLAEPKALIGFTGARVIANTVRQELPAGFQRSEFLLEKGFVDRVVHRHRLRSEIGRLIDFAGK</sequence>
<comment type="subunit">
    <text evidence="13">Acetyl-CoA carboxylase is a heterohexamer composed of biotin carboxyl carrier protein (AccB), biotin carboxylase (AccC) and two subunits each of ACCase subunit alpha (AccA) and ACCase subunit beta (AccD).</text>
</comment>
<name>I0ID92_PHYMF</name>
<dbReference type="GO" id="GO:0005524">
    <property type="term" value="F:ATP binding"/>
    <property type="evidence" value="ECO:0007669"/>
    <property type="project" value="UniProtKB-KW"/>
</dbReference>
<feature type="zinc finger region" description="C4-type" evidence="13">
    <location>
        <begin position="44"/>
        <end position="66"/>
    </location>
</feature>
<reference evidence="16 17" key="1">
    <citation type="submission" date="2012-02" db="EMBL/GenBank/DDBJ databases">
        <title>Complete genome sequence of Phycisphaera mikurensis NBRC 102666.</title>
        <authorList>
            <person name="Ankai A."/>
            <person name="Hosoyama A."/>
            <person name="Terui Y."/>
            <person name="Sekine M."/>
            <person name="Fukai R."/>
            <person name="Kato Y."/>
            <person name="Nakamura S."/>
            <person name="Yamada-Narita S."/>
            <person name="Kawakoshi A."/>
            <person name="Fukunaga Y."/>
            <person name="Yamazaki S."/>
            <person name="Fujita N."/>
        </authorList>
    </citation>
    <scope>NUCLEOTIDE SEQUENCE [LARGE SCALE GENOMIC DNA]</scope>
    <source>
        <strain evidence="17">NBRC 102666 / KCTC 22515 / FYK2301M01</strain>
    </source>
</reference>
<dbReference type="InterPro" id="IPR011762">
    <property type="entry name" value="COA_CT_N"/>
</dbReference>
<keyword evidence="2 13" id="KW-0444">Lipid biosynthesis</keyword>
<dbReference type="PANTHER" id="PTHR42995:SF5">
    <property type="entry name" value="ACETYL-COENZYME A CARBOXYLASE CARBOXYL TRANSFERASE SUBUNIT BETA, CHLOROPLASTIC"/>
    <property type="match status" value="1"/>
</dbReference>
<feature type="region of interest" description="Disordered" evidence="14">
    <location>
        <begin position="1"/>
        <end position="33"/>
    </location>
</feature>
<proteinExistence type="inferred from homology"/>
<dbReference type="Pfam" id="PF17848">
    <property type="entry name" value="Zn_ribbon_ACC"/>
    <property type="match status" value="1"/>
</dbReference>
<dbReference type="GO" id="GO:0003989">
    <property type="term" value="F:acetyl-CoA carboxylase activity"/>
    <property type="evidence" value="ECO:0007669"/>
    <property type="project" value="InterPro"/>
</dbReference>
<dbReference type="GO" id="GO:0008270">
    <property type="term" value="F:zinc ion binding"/>
    <property type="evidence" value="ECO:0007669"/>
    <property type="project" value="UniProtKB-UniRule"/>
</dbReference>
<dbReference type="EC" id="2.1.3.15" evidence="13"/>
<keyword evidence="4 13" id="KW-0479">Metal-binding</keyword>
<comment type="similarity">
    <text evidence="13">Belongs to the AccD/PCCB family.</text>
</comment>
<dbReference type="EMBL" id="AP012338">
    <property type="protein sequence ID" value="BAM03230.1"/>
    <property type="molecule type" value="Genomic_DNA"/>
</dbReference>
<dbReference type="InterPro" id="IPR000438">
    <property type="entry name" value="Acetyl_CoA_COase_Trfase_b_su"/>
</dbReference>
<dbReference type="PATRIC" id="fig|1142394.8.peg.1104"/>
<comment type="subcellular location">
    <subcellularLocation>
        <location evidence="1 13">Cytoplasm</location>
    </subcellularLocation>
</comment>
<evidence type="ECO:0000256" key="7">
    <source>
        <dbReference type="ARBA" id="ARBA00022832"/>
    </source>
</evidence>
<feature type="domain" description="CoA carboxyltransferase N-terminal" evidence="15">
    <location>
        <begin position="40"/>
        <end position="296"/>
    </location>
</feature>
<evidence type="ECO:0000256" key="9">
    <source>
        <dbReference type="ARBA" id="ARBA00022840"/>
    </source>
</evidence>
<dbReference type="PANTHER" id="PTHR42995">
    <property type="entry name" value="ACETYL-COENZYME A CARBOXYLASE CARBOXYL TRANSFERASE SUBUNIT BETA, CHLOROPLASTIC"/>
    <property type="match status" value="1"/>
</dbReference>